<dbReference type="Pfam" id="PF01520">
    <property type="entry name" value="Amidase_3"/>
    <property type="match status" value="1"/>
</dbReference>
<feature type="domain" description="MurNAc-LAA" evidence="3">
    <location>
        <begin position="117"/>
        <end position="227"/>
    </location>
</feature>
<dbReference type="Gene3D" id="3.40.630.40">
    <property type="entry name" value="Zn-dependent exopeptidases"/>
    <property type="match status" value="1"/>
</dbReference>
<keyword evidence="1 4" id="KW-0378">Hydrolase</keyword>
<organism evidence="4 5">
    <name type="scientific">Carboxydichorda subterranea</name>
    <dbReference type="NCBI Taxonomy" id="3109565"/>
    <lineage>
        <taxon>Bacteria</taxon>
        <taxon>Bacillati</taxon>
        <taxon>Bacillota</taxon>
        <taxon>Limnochordia</taxon>
        <taxon>Limnochordales</taxon>
        <taxon>Geochordaceae</taxon>
        <taxon>Carboxydichorda</taxon>
    </lineage>
</organism>
<dbReference type="Proteomes" id="UP001332192">
    <property type="component" value="Chromosome"/>
</dbReference>
<gene>
    <name evidence="4" type="ORF">U7230_11620</name>
</gene>
<dbReference type="EMBL" id="CP141615">
    <property type="protein sequence ID" value="WRP18968.1"/>
    <property type="molecule type" value="Genomic_DNA"/>
</dbReference>
<dbReference type="PANTHER" id="PTHR30404:SF0">
    <property type="entry name" value="N-ACETYLMURAMOYL-L-ALANINE AMIDASE AMIC"/>
    <property type="match status" value="1"/>
</dbReference>
<dbReference type="CDD" id="cd02696">
    <property type="entry name" value="MurNAc-LAA"/>
    <property type="match status" value="1"/>
</dbReference>
<feature type="region of interest" description="Disordered" evidence="2">
    <location>
        <begin position="232"/>
        <end position="302"/>
    </location>
</feature>
<dbReference type="InterPro" id="IPR050695">
    <property type="entry name" value="N-acetylmuramoyl_amidase_3"/>
</dbReference>
<sequence length="302" mass="31771">MRRGAGAHALGGLVLATAILAGWSRPAWPAPAAARFEGRPLAGRAVVVDPGHGGIDSGCVAGGFYEKDVVLPIGLQLARLLRAAGARAGLTRIQDMELGHMRTGPGSRYRRDLATRVAVSRRLGPDAYVSLHANSSRDAGMSGVMTFYAPNRPEGRVLALRLLEALRPVMPGNQNAALPGDLYVLRTNPFPAVLVELGFLTHPRDRAVLTSLEGQERLADALFSGVTSYLTGPDGGGIDDPPELREQPLPSRLLPRSGSPSGTLAQPSALRLLPAPPEAGPDPVPAVRTSVDPAFCPHHEDS</sequence>
<evidence type="ECO:0000313" key="4">
    <source>
        <dbReference type="EMBL" id="WRP18968.1"/>
    </source>
</evidence>
<evidence type="ECO:0000256" key="2">
    <source>
        <dbReference type="SAM" id="MobiDB-lite"/>
    </source>
</evidence>
<proteinExistence type="predicted"/>
<protein>
    <submittedName>
        <fullName evidence="4">N-acetylmuramoyl-L-alanine amidase</fullName>
        <ecNumber evidence="4">3.5.1.28</ecNumber>
    </submittedName>
</protein>
<dbReference type="RefSeq" id="WP_324718238.1">
    <property type="nucleotide sequence ID" value="NZ_CP141615.1"/>
</dbReference>
<dbReference type="SUPFAM" id="SSF53187">
    <property type="entry name" value="Zn-dependent exopeptidases"/>
    <property type="match status" value="1"/>
</dbReference>
<reference evidence="4 5" key="1">
    <citation type="journal article" date="2024" name="Front. Microbiol.">
        <title>Novel thermophilic genera Geochorda gen. nov. and Carboxydochorda gen. nov. from the deep terrestrial subsurface reveal the ecophysiological diversity in the class Limnochordia.</title>
        <authorList>
            <person name="Karnachuk O.V."/>
            <person name="Lukina A.P."/>
            <person name="Avakyan M.R."/>
            <person name="Kadnikov V.V."/>
            <person name="Begmatov S."/>
            <person name="Beletsky A.V."/>
            <person name="Vlasova K.G."/>
            <person name="Novikov A.A."/>
            <person name="Shcherbakova V.A."/>
            <person name="Mardanov A.V."/>
            <person name="Ravin N.V."/>
        </authorList>
    </citation>
    <scope>NUCLEOTIDE SEQUENCE [LARGE SCALE GENOMIC DNA]</scope>
    <source>
        <strain evidence="4 5">L945</strain>
    </source>
</reference>
<keyword evidence="5" id="KW-1185">Reference proteome</keyword>
<dbReference type="SMART" id="SM00646">
    <property type="entry name" value="Ami_3"/>
    <property type="match status" value="1"/>
</dbReference>
<dbReference type="EC" id="3.5.1.28" evidence="4"/>
<evidence type="ECO:0000256" key="1">
    <source>
        <dbReference type="ARBA" id="ARBA00022801"/>
    </source>
</evidence>
<accession>A0ABZ1C1U1</accession>
<dbReference type="PANTHER" id="PTHR30404">
    <property type="entry name" value="N-ACETYLMURAMOYL-L-ALANINE AMIDASE"/>
    <property type="match status" value="1"/>
</dbReference>
<feature type="compositionally biased region" description="Low complexity" evidence="2">
    <location>
        <begin position="247"/>
        <end position="262"/>
    </location>
</feature>
<feature type="compositionally biased region" description="Pro residues" evidence="2">
    <location>
        <begin position="274"/>
        <end position="284"/>
    </location>
</feature>
<evidence type="ECO:0000259" key="3">
    <source>
        <dbReference type="SMART" id="SM00646"/>
    </source>
</evidence>
<name>A0ABZ1C1U1_9FIRM</name>
<dbReference type="GO" id="GO:0008745">
    <property type="term" value="F:N-acetylmuramoyl-L-alanine amidase activity"/>
    <property type="evidence" value="ECO:0007669"/>
    <property type="project" value="UniProtKB-EC"/>
</dbReference>
<evidence type="ECO:0000313" key="5">
    <source>
        <dbReference type="Proteomes" id="UP001332192"/>
    </source>
</evidence>
<dbReference type="InterPro" id="IPR002508">
    <property type="entry name" value="MurNAc-LAA_cat"/>
</dbReference>